<evidence type="ECO:0000256" key="1">
    <source>
        <dbReference type="ARBA" id="ARBA00010312"/>
    </source>
</evidence>
<dbReference type="GO" id="GO:0043546">
    <property type="term" value="F:molybdopterin cofactor binding"/>
    <property type="evidence" value="ECO:0007669"/>
    <property type="project" value="InterPro"/>
</dbReference>
<feature type="binding site" evidence="6">
    <location>
        <position position="140"/>
    </location>
    <ligand>
        <name>Mo-bis(molybdopterin guanine dinucleotide)</name>
        <dbReference type="ChEBI" id="CHEBI:60539"/>
    </ligand>
</feature>
<feature type="domain" description="Molybdopterin dinucleotide-binding" evidence="8">
    <location>
        <begin position="651"/>
        <end position="771"/>
    </location>
</feature>
<keyword evidence="3 6" id="KW-0479">Metal-binding</keyword>
<feature type="binding site" evidence="6">
    <location>
        <position position="751"/>
    </location>
    <ligand>
        <name>Mo-bis(molybdopterin guanine dinucleotide)</name>
        <dbReference type="ChEBI" id="CHEBI:60539"/>
    </ligand>
</feature>
<gene>
    <name evidence="10" type="ORF">CQA57_04250</name>
</gene>
<dbReference type="PANTHER" id="PTHR43742:SF10">
    <property type="entry name" value="TRIMETHYLAMINE-N-OXIDE REDUCTASE 2"/>
    <property type="match status" value="1"/>
</dbReference>
<dbReference type="Pfam" id="PF00384">
    <property type="entry name" value="Molybdopterin"/>
    <property type="match status" value="1"/>
</dbReference>
<reference evidence="10 11" key="1">
    <citation type="submission" date="2018-04" db="EMBL/GenBank/DDBJ databases">
        <title>Novel Campyloabacter and Helicobacter Species and Strains.</title>
        <authorList>
            <person name="Mannion A.J."/>
            <person name="Shen Z."/>
            <person name="Fox J.G."/>
        </authorList>
    </citation>
    <scope>NUCLEOTIDE SEQUENCE [LARGE SCALE GENOMIC DNA]</scope>
    <source>
        <strain evidence="10 11">MIT 04-9362</strain>
    </source>
</reference>
<name>A0A3D8J8R1_9HELI</name>
<dbReference type="GO" id="GO:0009055">
    <property type="term" value="F:electron transfer activity"/>
    <property type="evidence" value="ECO:0007669"/>
    <property type="project" value="TreeGrafter"/>
</dbReference>
<evidence type="ECO:0000256" key="2">
    <source>
        <dbReference type="ARBA" id="ARBA00022505"/>
    </source>
</evidence>
<protein>
    <submittedName>
        <fullName evidence="10">Biotin sulfoxide reductase</fullName>
    </submittedName>
</protein>
<organism evidence="10 11">
    <name type="scientific">Helicobacter anseris</name>
    <dbReference type="NCBI Taxonomy" id="375926"/>
    <lineage>
        <taxon>Bacteria</taxon>
        <taxon>Pseudomonadati</taxon>
        <taxon>Campylobacterota</taxon>
        <taxon>Epsilonproteobacteria</taxon>
        <taxon>Campylobacterales</taxon>
        <taxon>Helicobacteraceae</taxon>
        <taxon>Helicobacter</taxon>
    </lineage>
</organism>
<dbReference type="InterPro" id="IPR006657">
    <property type="entry name" value="MoPterin_dinucl-bd_dom"/>
</dbReference>
<dbReference type="Gene3D" id="3.40.50.740">
    <property type="match status" value="1"/>
</dbReference>
<dbReference type="Gene3D" id="2.40.40.20">
    <property type="match status" value="1"/>
</dbReference>
<dbReference type="EMBL" id="NXLX01000008">
    <property type="protein sequence ID" value="RDU73883.1"/>
    <property type="molecule type" value="Genomic_DNA"/>
</dbReference>
<evidence type="ECO:0000256" key="3">
    <source>
        <dbReference type="ARBA" id="ARBA00022723"/>
    </source>
</evidence>
<dbReference type="InterPro" id="IPR041460">
    <property type="entry name" value="Molybdopterin_N"/>
</dbReference>
<dbReference type="InterPro" id="IPR050612">
    <property type="entry name" value="Prok_Mopterin_Oxidored"/>
</dbReference>
<evidence type="ECO:0000256" key="4">
    <source>
        <dbReference type="ARBA" id="ARBA00022764"/>
    </source>
</evidence>
<dbReference type="GO" id="GO:0030151">
    <property type="term" value="F:molybdenum ion binding"/>
    <property type="evidence" value="ECO:0007669"/>
    <property type="project" value="TreeGrafter"/>
</dbReference>
<evidence type="ECO:0000256" key="5">
    <source>
        <dbReference type="ARBA" id="ARBA00023002"/>
    </source>
</evidence>
<dbReference type="SUPFAM" id="SSF50692">
    <property type="entry name" value="ADC-like"/>
    <property type="match status" value="1"/>
</dbReference>
<dbReference type="NCBIfam" id="TIGR00509">
    <property type="entry name" value="bisC_fam"/>
    <property type="match status" value="1"/>
</dbReference>
<keyword evidence="5" id="KW-0560">Oxidoreductase</keyword>
<proteinExistence type="inferred from homology"/>
<dbReference type="Proteomes" id="UP000256695">
    <property type="component" value="Unassembled WGS sequence"/>
</dbReference>
<keyword evidence="2 6" id="KW-0500">Molybdenum</keyword>
<accession>A0A3D8J8R1</accession>
<feature type="binding site" evidence="6">
    <location>
        <position position="453"/>
    </location>
    <ligand>
        <name>Mo-bis(molybdopterin guanine dinucleotide)</name>
        <dbReference type="ChEBI" id="CHEBI:60539"/>
    </ligand>
</feature>
<comment type="cofactor">
    <cofactor evidence="6">
        <name>Mo-bis(molybdopterin guanine dinucleotide)</name>
        <dbReference type="ChEBI" id="CHEBI:60539"/>
    </cofactor>
    <text evidence="6">Binds 1 molybdenum-bis(molybdopterin guanine dinucleotide) (Mo-bis-MGD) cofactor per subunit.</text>
</comment>
<dbReference type="CDD" id="cd02793">
    <property type="entry name" value="MopB_CT_DMSOR-BSOR-TMAOR"/>
    <property type="match status" value="1"/>
</dbReference>
<dbReference type="GO" id="GO:0030288">
    <property type="term" value="C:outer membrane-bounded periplasmic space"/>
    <property type="evidence" value="ECO:0007669"/>
    <property type="project" value="TreeGrafter"/>
</dbReference>
<feature type="binding site" evidence="6">
    <location>
        <position position="526"/>
    </location>
    <ligand>
        <name>Mo-bis(molybdopterin guanine dinucleotide)</name>
        <dbReference type="ChEBI" id="CHEBI:60539"/>
    </ligand>
</feature>
<dbReference type="PROSITE" id="PS00932">
    <property type="entry name" value="MOLYBDOPTERIN_PROK_3"/>
    <property type="match status" value="1"/>
</dbReference>
<dbReference type="SUPFAM" id="SSF53706">
    <property type="entry name" value="Formate dehydrogenase/DMSO reductase, domains 1-3"/>
    <property type="match status" value="1"/>
</dbReference>
<dbReference type="GO" id="GO:0016491">
    <property type="term" value="F:oxidoreductase activity"/>
    <property type="evidence" value="ECO:0007669"/>
    <property type="project" value="UniProtKB-KW"/>
</dbReference>
<dbReference type="InterPro" id="IPR009010">
    <property type="entry name" value="Asp_de-COase-like_dom_sf"/>
</dbReference>
<dbReference type="InterPro" id="IPR006655">
    <property type="entry name" value="Mopterin_OxRdtase_prok_CS"/>
</dbReference>
<dbReference type="Pfam" id="PF18364">
    <property type="entry name" value="Molybdopterin_N"/>
    <property type="match status" value="1"/>
</dbReference>
<keyword evidence="11" id="KW-1185">Reference proteome</keyword>
<dbReference type="Gene3D" id="3.90.55.10">
    <property type="entry name" value="Dimethylsulfoxide Reductase, domain 3"/>
    <property type="match status" value="1"/>
</dbReference>
<evidence type="ECO:0000256" key="6">
    <source>
        <dbReference type="PIRSR" id="PIRSR606658-1"/>
    </source>
</evidence>
<evidence type="ECO:0000313" key="10">
    <source>
        <dbReference type="EMBL" id="RDU73883.1"/>
    </source>
</evidence>
<dbReference type="Gene3D" id="3.40.228.10">
    <property type="entry name" value="Dimethylsulfoxide Reductase, domain 2"/>
    <property type="match status" value="1"/>
</dbReference>
<evidence type="ECO:0000259" key="7">
    <source>
        <dbReference type="Pfam" id="PF00384"/>
    </source>
</evidence>
<dbReference type="PROSITE" id="PS00490">
    <property type="entry name" value="MOLYBDOPTERIN_PROK_2"/>
    <property type="match status" value="1"/>
</dbReference>
<feature type="domain" description="Molybdopterin oxidoreductase" evidence="7">
    <location>
        <begin position="82"/>
        <end position="535"/>
    </location>
</feature>
<evidence type="ECO:0000259" key="8">
    <source>
        <dbReference type="Pfam" id="PF01568"/>
    </source>
</evidence>
<dbReference type="InterPro" id="IPR006658">
    <property type="entry name" value="BisC"/>
</dbReference>
<dbReference type="RefSeq" id="WP_115578991.1">
    <property type="nucleotide sequence ID" value="NZ_NXLX01000008.1"/>
</dbReference>
<keyword evidence="4" id="KW-0574">Periplasm</keyword>
<dbReference type="AlphaFoldDB" id="A0A3D8J8R1"/>
<comment type="caution">
    <text evidence="10">The sequence shown here is derived from an EMBL/GenBank/DDBJ whole genome shotgun (WGS) entry which is preliminary data.</text>
</comment>
<feature type="binding site" evidence="6">
    <location>
        <position position="496"/>
    </location>
    <ligand>
        <name>Mo-bis(molybdopterin guanine dinucleotide)</name>
        <dbReference type="ChEBI" id="CHEBI:60539"/>
    </ligand>
</feature>
<dbReference type="InterPro" id="IPR006656">
    <property type="entry name" value="Mopterin_OxRdtase"/>
</dbReference>
<feature type="domain" description="Molybdopterin oxidoreductase N-terminal" evidence="9">
    <location>
        <begin position="38"/>
        <end position="78"/>
    </location>
</feature>
<dbReference type="OrthoDB" id="9759518at2"/>
<evidence type="ECO:0000313" key="11">
    <source>
        <dbReference type="Proteomes" id="UP000256695"/>
    </source>
</evidence>
<dbReference type="Pfam" id="PF01568">
    <property type="entry name" value="Molydop_binding"/>
    <property type="match status" value="1"/>
</dbReference>
<dbReference type="GO" id="GO:0009061">
    <property type="term" value="P:anaerobic respiration"/>
    <property type="evidence" value="ECO:0007669"/>
    <property type="project" value="TreeGrafter"/>
</dbReference>
<sequence length="798" mass="90190">MGVSRRGILKFAASSTLGLQLQPLGAVGVFKKIEKIPHATHFGPFYAKVEDGIIKDIEPQKSDANPSVMIKAIIDRTYSDTRIKYPCIRKSYLEGKENHKELRGREEFVRVSWDEALNLLVEKLKATPRDNIYNASYGGWGHVGRLHNSNIVAGRFFNTVFGGAVGTDGEYSNGAAGRVNPGIMGDMEVYSLQTTHEEMIENCKVYVLWGTDLFKCNRIDYVVPNHLNDIYYPKYKKAGIKFISIDPIYTETAQMFDAQWIKIRPNTDVALMLGMMHYLYTSKKYNKTFIAKYTDGFDKFLPYLLGKTDKIPKTPEWAEKITEVPAKKIKELADLFVSTRTFLAGNWAMQRAHYGEQADWALITLACMIGQIGLSGGGFGFSMHYAGGGQANSGYRTTPGLAQGRNRVKYTIPASRVSEAILNPNKEINFKGKKITYPKIDMVYVCGASLLGHEPDTNELIQALRSVDTVVVHEPWWTPTAKMADIILPSTTTLERDDITSGGSYSRNVIYAMRKAIEPLYESKDDFEIFKTLARKIGGEQLERRYSGGKTYMQWIESFYEKSDGPSFKDFAQFWKDGFVEFEIPKEAYQYVRHSDFRKDPIANKLATESGKIQIFSEKFASYNLPDFKGHATWFEPAEWLGAKEAKTYPFHLLSPHPRYRVHSQLDNTWIRNLYKIQGREPVMIHPKDANKLNIKHGEIVEVFNARGRILAGAYITENIREGVVAIQEGAWYDPENPSEEKPRCNAGHVNVLTSSRPTSQMAQATSVNSTLVNIRKLESDEIIKPYKSTLPPSVIGA</sequence>
<comment type="similarity">
    <text evidence="1">Belongs to the prokaryotic molybdopterin-containing oxidoreductase family.</text>
</comment>
<feature type="binding site" evidence="6">
    <location>
        <position position="351"/>
    </location>
    <ligand>
        <name>Mo-bis(molybdopterin guanine dinucleotide)</name>
        <dbReference type="ChEBI" id="CHEBI:60539"/>
    </ligand>
</feature>
<dbReference type="PANTHER" id="PTHR43742">
    <property type="entry name" value="TRIMETHYLAMINE-N-OXIDE REDUCTASE"/>
    <property type="match status" value="1"/>
</dbReference>
<dbReference type="InterPro" id="IPR041954">
    <property type="entry name" value="CT_DMSOR/BSOR/TMAOR"/>
</dbReference>
<evidence type="ECO:0000259" key="9">
    <source>
        <dbReference type="Pfam" id="PF18364"/>
    </source>
</evidence>